<dbReference type="RefSeq" id="WP_165138168.1">
    <property type="nucleotide sequence ID" value="NZ_JAALLT010000001.1"/>
</dbReference>
<keyword evidence="3 6" id="KW-0812">Transmembrane</keyword>
<evidence type="ECO:0000256" key="3">
    <source>
        <dbReference type="ARBA" id="ARBA00022692"/>
    </source>
</evidence>
<reference evidence="8 9" key="1">
    <citation type="submission" date="2020-02" db="EMBL/GenBank/DDBJ databases">
        <title>Balneolaceae bacterium YR4-1, complete genome.</title>
        <authorList>
            <person name="Li Y."/>
            <person name="Wu S."/>
        </authorList>
    </citation>
    <scope>NUCLEOTIDE SEQUENCE [LARGE SCALE GENOMIC DNA]</scope>
    <source>
        <strain evidence="8 9">YR4-1</strain>
    </source>
</reference>
<dbReference type="InterPro" id="IPR003841">
    <property type="entry name" value="Na/Pi_transpt"/>
</dbReference>
<evidence type="ECO:0000256" key="2">
    <source>
        <dbReference type="ARBA" id="ARBA00022475"/>
    </source>
</evidence>
<keyword evidence="4 6" id="KW-1133">Transmembrane helix</keyword>
<organism evidence="8 9">
    <name type="scientific">Halalkalibaculum roseum</name>
    <dbReference type="NCBI Taxonomy" id="2709311"/>
    <lineage>
        <taxon>Bacteria</taxon>
        <taxon>Pseudomonadati</taxon>
        <taxon>Balneolota</taxon>
        <taxon>Balneolia</taxon>
        <taxon>Balneolales</taxon>
        <taxon>Balneolaceae</taxon>
        <taxon>Halalkalibaculum</taxon>
    </lineage>
</organism>
<accession>A0A6M1SSI7</accession>
<dbReference type="Gene3D" id="1.20.58.220">
    <property type="entry name" value="Phosphate transport system protein phou homolog 2, domain 2"/>
    <property type="match status" value="1"/>
</dbReference>
<dbReference type="NCBIfam" id="TIGR00704">
    <property type="entry name" value="NaPi_cotrn_rel"/>
    <property type="match status" value="1"/>
</dbReference>
<name>A0A6M1SSI7_9BACT</name>
<evidence type="ECO:0000259" key="7">
    <source>
        <dbReference type="Pfam" id="PF01895"/>
    </source>
</evidence>
<evidence type="ECO:0000313" key="8">
    <source>
        <dbReference type="EMBL" id="NGP75136.1"/>
    </source>
</evidence>
<comment type="caution">
    <text evidence="8">The sequence shown here is derived from an EMBL/GenBank/DDBJ whole genome shotgun (WGS) entry which is preliminary data.</text>
</comment>
<feature type="transmembrane region" description="Helical" evidence="6">
    <location>
        <begin position="230"/>
        <end position="247"/>
    </location>
</feature>
<feature type="transmembrane region" description="Helical" evidence="6">
    <location>
        <begin position="175"/>
        <end position="196"/>
    </location>
</feature>
<evidence type="ECO:0000313" key="9">
    <source>
        <dbReference type="Proteomes" id="UP000473278"/>
    </source>
</evidence>
<protein>
    <submittedName>
        <fullName evidence="8">Na/Pi cotransporter family protein</fullName>
    </submittedName>
</protein>
<evidence type="ECO:0000256" key="6">
    <source>
        <dbReference type="SAM" id="Phobius"/>
    </source>
</evidence>
<dbReference type="InterPro" id="IPR026022">
    <property type="entry name" value="PhoU_dom"/>
</dbReference>
<keyword evidence="5 6" id="KW-0472">Membrane</keyword>
<dbReference type="PANTHER" id="PTHR10010">
    <property type="entry name" value="SOLUTE CARRIER FAMILY 34 SODIUM PHOSPHATE , MEMBER 2-RELATED"/>
    <property type="match status" value="1"/>
</dbReference>
<dbReference type="PANTHER" id="PTHR10010:SF46">
    <property type="entry name" value="SODIUM-DEPENDENT PHOSPHATE TRANSPORT PROTEIN 2B"/>
    <property type="match status" value="1"/>
</dbReference>
<dbReference type="GO" id="GO:0005436">
    <property type="term" value="F:sodium:phosphate symporter activity"/>
    <property type="evidence" value="ECO:0007669"/>
    <property type="project" value="InterPro"/>
</dbReference>
<dbReference type="Pfam" id="PF01895">
    <property type="entry name" value="PhoU"/>
    <property type="match status" value="1"/>
</dbReference>
<feature type="transmembrane region" description="Helical" evidence="6">
    <location>
        <begin position="304"/>
        <end position="329"/>
    </location>
</feature>
<keyword evidence="2" id="KW-1003">Cell membrane</keyword>
<feature type="transmembrane region" description="Helical" evidence="6">
    <location>
        <begin position="259"/>
        <end position="284"/>
    </location>
</feature>
<evidence type="ECO:0000256" key="5">
    <source>
        <dbReference type="ARBA" id="ARBA00023136"/>
    </source>
</evidence>
<feature type="transmembrane region" description="Helical" evidence="6">
    <location>
        <begin position="113"/>
        <end position="131"/>
    </location>
</feature>
<dbReference type="EMBL" id="JAALLT010000001">
    <property type="protein sequence ID" value="NGP75136.1"/>
    <property type="molecule type" value="Genomic_DNA"/>
</dbReference>
<keyword evidence="9" id="KW-1185">Reference proteome</keyword>
<dbReference type="GO" id="GO:0044341">
    <property type="term" value="P:sodium-dependent phosphate transport"/>
    <property type="evidence" value="ECO:0007669"/>
    <property type="project" value="InterPro"/>
</dbReference>
<evidence type="ECO:0000256" key="4">
    <source>
        <dbReference type="ARBA" id="ARBA00022989"/>
    </source>
</evidence>
<dbReference type="Proteomes" id="UP000473278">
    <property type="component" value="Unassembled WGS sequence"/>
</dbReference>
<evidence type="ECO:0000256" key="1">
    <source>
        <dbReference type="ARBA" id="ARBA00004651"/>
    </source>
</evidence>
<feature type="domain" description="PhoU" evidence="7">
    <location>
        <begin position="392"/>
        <end position="451"/>
    </location>
</feature>
<dbReference type="Pfam" id="PF02690">
    <property type="entry name" value="Na_Pi_cotrans"/>
    <property type="match status" value="2"/>
</dbReference>
<dbReference type="InterPro" id="IPR004633">
    <property type="entry name" value="NaPi_cotrn-rel/YqeW-like"/>
</dbReference>
<feature type="transmembrane region" description="Helical" evidence="6">
    <location>
        <begin position="70"/>
        <end position="93"/>
    </location>
</feature>
<feature type="transmembrane region" description="Helical" evidence="6">
    <location>
        <begin position="138"/>
        <end position="155"/>
    </location>
</feature>
<feature type="transmembrane region" description="Helical" evidence="6">
    <location>
        <begin position="6"/>
        <end position="26"/>
    </location>
</feature>
<gene>
    <name evidence="8" type="ORF">G3570_00715</name>
</gene>
<sequence length="580" mass="65266">MNFGFFDLLQLIGALGIFIYGMKVFSDGLQKVAGHKLRTILKGMTSTRFRGILTGFTATTITQSSSTTTVMVVSFVNAGLITFIESTGVIMGANIGTTVTAWMISIFGFKMQITPIAIMLIGIFFPFIFFGRERFRNLAEAMIGFGILFIGLDFIKNGVPNIQENPAMFMFLDQFTEFGFLSILIFVVAGTLLTLLTQSSSAASAITLVMLFEGWIDFPIAAAMVLGENIGTTVTANIAALVGNVYAKRAARFHFVFNVFGVLWMLLLINPFLAGIDATMSYFLPGSASILNATDQVGRANATLALSLFHTVFNVANVLLLVGFVPHIVNFIKKYQKEKKDTQHRLQYISSGMMSSPELSMSQAHKEIELFVKLIEKMHFNIKGLLFKKQKKQERFLDKIEKREQITDNIELEIAEYLTKISSYNLTEEASRRIRGMHSTINDLERVGDIYFQMSKTYERMISEGNELPDEAMDRLNKMLDLVHDSIQNVRDNLAMENGDIDLEKAVHIENSIDLMRDELLEFHYKQLENNIYSNKVGFVFLDYLNRLEKIGDHLFNVNEALAGVKVKAAYDRVFEERGA</sequence>
<proteinExistence type="predicted"/>
<dbReference type="AlphaFoldDB" id="A0A6M1SSI7"/>
<dbReference type="GO" id="GO:0005886">
    <property type="term" value="C:plasma membrane"/>
    <property type="evidence" value="ECO:0007669"/>
    <property type="project" value="UniProtKB-SubCell"/>
</dbReference>
<dbReference type="NCBIfam" id="NF037997">
    <property type="entry name" value="Na_Pi_symport"/>
    <property type="match status" value="1"/>
</dbReference>
<dbReference type="InterPro" id="IPR038078">
    <property type="entry name" value="PhoU-like_sf"/>
</dbReference>
<feature type="transmembrane region" description="Helical" evidence="6">
    <location>
        <begin position="203"/>
        <end position="224"/>
    </location>
</feature>
<dbReference type="SUPFAM" id="SSF109755">
    <property type="entry name" value="PhoU-like"/>
    <property type="match status" value="1"/>
</dbReference>
<comment type="subcellular location">
    <subcellularLocation>
        <location evidence="1">Cell membrane</location>
        <topology evidence="1">Multi-pass membrane protein</topology>
    </subcellularLocation>
</comment>